<protein>
    <submittedName>
        <fullName evidence="9">REJ and/or PLAT domain containing protein</fullName>
    </submittedName>
</protein>
<dbReference type="SUPFAM" id="SSF49723">
    <property type="entry name" value="Lipase/lipooxygenase domain (PLAT/LH2 domain)"/>
    <property type="match status" value="1"/>
</dbReference>
<evidence type="ECO:0000256" key="2">
    <source>
        <dbReference type="ARBA" id="ARBA00007200"/>
    </source>
</evidence>
<feature type="transmembrane region" description="Helical" evidence="7">
    <location>
        <begin position="1141"/>
        <end position="1165"/>
    </location>
</feature>
<dbReference type="Proteomes" id="UP000292052">
    <property type="component" value="Unassembled WGS sequence"/>
</dbReference>
<dbReference type="PANTHER" id="PTHR10877">
    <property type="entry name" value="POLYCYSTIN FAMILY MEMBER"/>
    <property type="match status" value="1"/>
</dbReference>
<feature type="transmembrane region" description="Helical" evidence="7">
    <location>
        <begin position="1171"/>
        <end position="1195"/>
    </location>
</feature>
<feature type="non-terminal residue" evidence="9">
    <location>
        <position position="1482"/>
    </location>
</feature>
<dbReference type="STRING" id="1661398.A0A482VL75"/>
<feature type="transmembrane region" description="Helical" evidence="7">
    <location>
        <begin position="1271"/>
        <end position="1292"/>
    </location>
</feature>
<evidence type="ECO:0000259" key="8">
    <source>
        <dbReference type="PROSITE" id="PS50095"/>
    </source>
</evidence>
<evidence type="ECO:0000313" key="9">
    <source>
        <dbReference type="EMBL" id="RZC33520.1"/>
    </source>
</evidence>
<feature type="transmembrane region" description="Helical" evidence="7">
    <location>
        <begin position="843"/>
        <end position="865"/>
    </location>
</feature>
<evidence type="ECO:0000256" key="1">
    <source>
        <dbReference type="ARBA" id="ARBA00004141"/>
    </source>
</evidence>
<dbReference type="InterPro" id="IPR036392">
    <property type="entry name" value="PLAT/LH2_dom_sf"/>
</dbReference>
<evidence type="ECO:0000256" key="7">
    <source>
        <dbReference type="SAM" id="Phobius"/>
    </source>
</evidence>
<keyword evidence="4 7" id="KW-1133">Transmembrane helix</keyword>
<dbReference type="Gene3D" id="2.60.60.20">
    <property type="entry name" value="PLAT/LH2 domain"/>
    <property type="match status" value="1"/>
</dbReference>
<keyword evidence="10" id="KW-1185">Reference proteome</keyword>
<dbReference type="InterPro" id="IPR046791">
    <property type="entry name" value="Polycystin_dom"/>
</dbReference>
<evidence type="ECO:0000256" key="4">
    <source>
        <dbReference type="ARBA" id="ARBA00022989"/>
    </source>
</evidence>
<comment type="caution">
    <text evidence="9">The sequence shown here is derived from an EMBL/GenBank/DDBJ whole genome shotgun (WGS) entry which is preliminary data.</text>
</comment>
<feature type="transmembrane region" description="Helical" evidence="7">
    <location>
        <begin position="1086"/>
        <end position="1105"/>
    </location>
</feature>
<dbReference type="GO" id="GO:0005262">
    <property type="term" value="F:calcium channel activity"/>
    <property type="evidence" value="ECO:0007669"/>
    <property type="project" value="TreeGrafter"/>
</dbReference>
<dbReference type="EMBL" id="QDEB01088016">
    <property type="protein sequence ID" value="RZC33520.1"/>
    <property type="molecule type" value="Genomic_DNA"/>
</dbReference>
<name>A0A482VL75_ASBVE</name>
<feature type="non-terminal residue" evidence="9">
    <location>
        <position position="1"/>
    </location>
</feature>
<dbReference type="InterPro" id="IPR051223">
    <property type="entry name" value="Polycystin"/>
</dbReference>
<dbReference type="PROSITE" id="PS50095">
    <property type="entry name" value="PLAT"/>
    <property type="match status" value="1"/>
</dbReference>
<comment type="subcellular location">
    <subcellularLocation>
        <location evidence="1">Membrane</location>
        <topology evidence="1">Multi-pass membrane protein</topology>
    </subcellularLocation>
</comment>
<gene>
    <name evidence="9" type="ORF">BDFB_010039</name>
</gene>
<comment type="caution">
    <text evidence="6">Lacks conserved residue(s) required for the propagation of feature annotation.</text>
</comment>
<evidence type="ECO:0000256" key="6">
    <source>
        <dbReference type="PROSITE-ProRule" id="PRU00152"/>
    </source>
</evidence>
<feature type="domain" description="PLAT" evidence="8">
    <location>
        <begin position="883"/>
        <end position="1010"/>
    </location>
</feature>
<comment type="similarity">
    <text evidence="2">Belongs to the polycystin family.</text>
</comment>
<evidence type="ECO:0000256" key="3">
    <source>
        <dbReference type="ARBA" id="ARBA00022692"/>
    </source>
</evidence>
<feature type="transmembrane region" description="Helical" evidence="7">
    <location>
        <begin position="1047"/>
        <end position="1066"/>
    </location>
</feature>
<accession>A0A482VL75</accession>
<dbReference type="OrthoDB" id="5322100at2759"/>
<sequence length="1482" mass="169845">HPESGRSWENFDLKKYVSEEDGFIHFPPETLLPGLYEITPKPKGSCSCKKNCPPVVYIGNVEEETILEVTCSHNCQQAKDKDYEWTIAGSQYDSGKITTGNRGRTFVLSGNVFRPSRNYLLKVSLLRNGKVAGEATFEMTFASKPRAGNCVLYSSARFAVPASFECAEEGAYFYELFAGDTAGRSEHSILTVRTAQSPSRDVCRRFRKRLSSPRVEYTVLEVRRHFPVEYAVWSIPGKILASGYSPDVFYQKFFLPPSGKDKYTVRVSKGIGSSRTLDVSKVVDPEDADRDTPRRKQKYGDRFKMSENSISRLLASTEAKRRKRGVREFQALVENLVIVQVGNTATKKVLRNFKRSIVADLLKVSFRFQVSVRWLFLFQPKKEPLVQELVYVSDGLQILVESKELKKSEPLLSEFTSLICTLIIHKHNEEVKRNPSSGNSQKEAIEFGNALADCLDANSEPDYDLLRPVSYDIVIDEIPSVQFDSVITENYPNYIDVSVDYGQHMENLQLKKFTFNIINSTAMSAKMLLMTTAMGEHDVKSSGKNSATVVARDKGSNLARTRIHLLNFTLHPSMDFADSEHPFDILVIVAKANFPFRRRLCLQLSTWKRDLMWWNHKRTRVATSIVNVQFWHSTCKKRIRHFKAPATVHITMKDGVNFEIQLTEDEIETPKGYGNMSGGDLNSVMRVRRIAIPRHAVLHVNFYNLSLSDALDVVITKSKFPTVDDFAFNTTVRTIGKSFLILPNDEPYDIWGYIGVLPSRRVPSNKTSLSFSMSFTASYCVIWNEEEYVWEPSCVQPGKLNTPRVINCECKHFSVLAGYMQNIPSLPQEVQGVDILLELRPCYIIFATLALTFCVYCVLLTLMTFKIEEEVYYLADNCRDDRYAYLVLVRTENRTDAGTTSAVTIRLTGSKRRGEPHVLNYPDPKMRLLQKQGHDLFVLTTSQHLGELVKMEMWFDCSGPSPSCARSVANRRYCRDVLIYDMQERAEWYFKVKTRFHVYKGVTHLEMGPSGKKLPKLKFFKRFTTCNDYHTWNLWAGETNFEFSAKVTAVFSTLLMMYMLLLVTLGVPSMDLRDCMDAYESYRLSWFSFFAAFMSSLVSYVLHVLQHRIFRVREAVQEDAQSDVDLLVSVPRTVATCHPVFLFRAILIVFIVTSMTCLIVFGFWVPLNNSMIWLTCVVIGTLLDVVVFENAFIIVQTYYCKFRLRYSFDQKFDKFLKVIEQQRVILYQRFDATMLRPFLTHLYKPMRAIEITKRQIIVRLRRVIVDDLEDLLMYGVYNIILYVVILTNRGALTLASKSEMESMFEGAHTRTLPFSKVHSIEQSVLFQPNPQKSQTSFSRVYDYINKTLIPVMQPTIWYMNFGIDDPGMMVDVTSKYIGVARLRQHRIITNACAIPEVISFLNLSCWPEFSLSNAEVRDFGYGWTKYNSGLEYDRLNYIWGHQSEHYTGTLGSMGTISGAPIVSLQSCQLVTEIGDLREIDSK</sequence>
<dbReference type="Pfam" id="PF20519">
    <property type="entry name" value="Polycystin_dom"/>
    <property type="match status" value="1"/>
</dbReference>
<dbReference type="GO" id="GO:0016020">
    <property type="term" value="C:membrane"/>
    <property type="evidence" value="ECO:0007669"/>
    <property type="project" value="UniProtKB-SubCell"/>
</dbReference>
<dbReference type="GO" id="GO:0050982">
    <property type="term" value="P:detection of mechanical stimulus"/>
    <property type="evidence" value="ECO:0007669"/>
    <property type="project" value="TreeGrafter"/>
</dbReference>
<organism evidence="9 10">
    <name type="scientific">Asbolus verrucosus</name>
    <name type="common">Desert ironclad beetle</name>
    <dbReference type="NCBI Taxonomy" id="1661398"/>
    <lineage>
        <taxon>Eukaryota</taxon>
        <taxon>Metazoa</taxon>
        <taxon>Ecdysozoa</taxon>
        <taxon>Arthropoda</taxon>
        <taxon>Hexapoda</taxon>
        <taxon>Insecta</taxon>
        <taxon>Pterygota</taxon>
        <taxon>Neoptera</taxon>
        <taxon>Endopterygota</taxon>
        <taxon>Coleoptera</taxon>
        <taxon>Polyphaga</taxon>
        <taxon>Cucujiformia</taxon>
        <taxon>Tenebrionidae</taxon>
        <taxon>Pimeliinae</taxon>
        <taxon>Asbolus</taxon>
    </lineage>
</organism>
<dbReference type="InterPro" id="IPR001024">
    <property type="entry name" value="PLAT/LH2_dom"/>
</dbReference>
<evidence type="ECO:0000256" key="5">
    <source>
        <dbReference type="ARBA" id="ARBA00023136"/>
    </source>
</evidence>
<keyword evidence="3 7" id="KW-0812">Transmembrane</keyword>
<evidence type="ECO:0000313" key="10">
    <source>
        <dbReference type="Proteomes" id="UP000292052"/>
    </source>
</evidence>
<dbReference type="PANTHER" id="PTHR10877:SF183">
    <property type="entry name" value="AT14535P-RELATED"/>
    <property type="match status" value="1"/>
</dbReference>
<reference evidence="9 10" key="1">
    <citation type="submission" date="2017-03" db="EMBL/GenBank/DDBJ databases">
        <title>Genome of the blue death feigning beetle - Asbolus verrucosus.</title>
        <authorList>
            <person name="Rider S.D."/>
        </authorList>
    </citation>
    <scope>NUCLEOTIDE SEQUENCE [LARGE SCALE GENOMIC DNA]</scope>
    <source>
        <strain evidence="9">Butters</strain>
        <tissue evidence="9">Head and leg muscle</tissue>
    </source>
</reference>
<keyword evidence="5 7" id="KW-0472">Membrane</keyword>
<proteinExistence type="inferred from homology"/>